<evidence type="ECO:0000313" key="3">
    <source>
        <dbReference type="EMBL" id="MFC4361695.1"/>
    </source>
</evidence>
<comment type="similarity">
    <text evidence="1 2">Belongs to the outer membrane factor (OMF) (TC 1.B.17) family.</text>
</comment>
<gene>
    <name evidence="3" type="ORF">ACFOX3_05230</name>
</gene>
<feature type="signal peptide" evidence="2">
    <location>
        <begin position="1"/>
        <end position="21"/>
    </location>
</feature>
<name>A0ABV8V361_9GAMM</name>
<keyword evidence="2" id="KW-0472">Membrane</keyword>
<dbReference type="PROSITE" id="PS51257">
    <property type="entry name" value="PROKAR_LIPOPROTEIN"/>
    <property type="match status" value="1"/>
</dbReference>
<proteinExistence type="inferred from homology"/>
<comment type="caution">
    <text evidence="3">The sequence shown here is derived from an EMBL/GenBank/DDBJ whole genome shotgun (WGS) entry which is preliminary data.</text>
</comment>
<evidence type="ECO:0000313" key="4">
    <source>
        <dbReference type="Proteomes" id="UP001595840"/>
    </source>
</evidence>
<evidence type="ECO:0000256" key="2">
    <source>
        <dbReference type="RuleBase" id="RU362097"/>
    </source>
</evidence>
<dbReference type="Gene3D" id="2.20.200.10">
    <property type="entry name" value="Outer membrane efflux proteins (OEP)"/>
    <property type="match status" value="1"/>
</dbReference>
<dbReference type="InterPro" id="IPR010131">
    <property type="entry name" value="MdtP/NodT-like"/>
</dbReference>
<dbReference type="Pfam" id="PF02321">
    <property type="entry name" value="OEP"/>
    <property type="match status" value="2"/>
</dbReference>
<dbReference type="RefSeq" id="WP_290259362.1">
    <property type="nucleotide sequence ID" value="NZ_JAUFQG010000004.1"/>
</dbReference>
<dbReference type="PANTHER" id="PTHR30203">
    <property type="entry name" value="OUTER MEMBRANE CATION EFFLUX PROTEIN"/>
    <property type="match status" value="1"/>
</dbReference>
<dbReference type="InterPro" id="IPR003423">
    <property type="entry name" value="OMP_efflux"/>
</dbReference>
<keyword evidence="2" id="KW-0449">Lipoprotein</keyword>
<accession>A0ABV8V361</accession>
<protein>
    <submittedName>
        <fullName evidence="3">Efflux transporter outer membrane subunit</fullName>
    </submittedName>
</protein>
<keyword evidence="4" id="KW-1185">Reference proteome</keyword>
<dbReference type="Gene3D" id="1.20.1600.10">
    <property type="entry name" value="Outer membrane efflux proteins (OEP)"/>
    <property type="match status" value="1"/>
</dbReference>
<sequence>MFVAWKNWRCLALAFGLAACAYQPATTLPELTLPDVAALAGTTVASTQSRPQTQWWQTYGSAELAQLFRELELNSLDLAVGRERLDQAKALRKQQTADNWPSLNVQASQRTAQQLGADERETSSGLNFTAAYEIDLWGSRSAANYGARISELAQQQEYQSLQLQLQANLAKSYFELIALQDRYTIALQNQQASKELLDLIQLRFEAGSASGIELSQQRNTWLATSATVLGLQRAVQKAEGIIAVLVGRESLQLPASSMRLAAVALPDIRSVQSAALLEYRPDIKLAESQLRLTESLLYQEQQKRWPSLQLSAGLGLDELFNSGGEWTASLIGSAAAPIFNAGKIREQINAATSDVTIAQLNYRAVVLQAMQDAVETLSELAYQKALYQVRAQELENNRQLYDLARLRYDSGDTDFINLLTAQRSWFSARDSLLQAKNQQLAASVNLFAALGVAPELAPEITK</sequence>
<reference evidence="4" key="1">
    <citation type="journal article" date="2019" name="Int. J. Syst. Evol. Microbiol.">
        <title>The Global Catalogue of Microorganisms (GCM) 10K type strain sequencing project: providing services to taxonomists for standard genome sequencing and annotation.</title>
        <authorList>
            <consortium name="The Broad Institute Genomics Platform"/>
            <consortium name="The Broad Institute Genome Sequencing Center for Infectious Disease"/>
            <person name="Wu L."/>
            <person name="Ma J."/>
        </authorList>
    </citation>
    <scope>NUCLEOTIDE SEQUENCE [LARGE SCALE GENOMIC DNA]</scope>
    <source>
        <strain evidence="4">CECT 8570</strain>
    </source>
</reference>
<dbReference type="Proteomes" id="UP001595840">
    <property type="component" value="Unassembled WGS sequence"/>
</dbReference>
<evidence type="ECO:0000256" key="1">
    <source>
        <dbReference type="ARBA" id="ARBA00007613"/>
    </source>
</evidence>
<feature type="chain" id="PRO_5044956944" evidence="2">
    <location>
        <begin position="22"/>
        <end position="462"/>
    </location>
</feature>
<comment type="subcellular location">
    <subcellularLocation>
        <location evidence="2">Cell outer membrane</location>
        <topology evidence="2">Lipid-anchor</topology>
    </subcellularLocation>
</comment>
<organism evidence="3 4">
    <name type="scientific">Simiduia curdlanivorans</name>
    <dbReference type="NCBI Taxonomy" id="1492769"/>
    <lineage>
        <taxon>Bacteria</taxon>
        <taxon>Pseudomonadati</taxon>
        <taxon>Pseudomonadota</taxon>
        <taxon>Gammaproteobacteria</taxon>
        <taxon>Cellvibrionales</taxon>
        <taxon>Cellvibrionaceae</taxon>
        <taxon>Simiduia</taxon>
    </lineage>
</organism>
<keyword evidence="2" id="KW-0732">Signal</keyword>
<dbReference type="NCBIfam" id="TIGR01845">
    <property type="entry name" value="outer_NodT"/>
    <property type="match status" value="1"/>
</dbReference>
<keyword evidence="2" id="KW-1134">Transmembrane beta strand</keyword>
<keyword evidence="2" id="KW-0564">Palmitate</keyword>
<dbReference type="SUPFAM" id="SSF56954">
    <property type="entry name" value="Outer membrane efflux proteins (OEP)"/>
    <property type="match status" value="1"/>
</dbReference>
<dbReference type="EMBL" id="JBHSCX010000003">
    <property type="protein sequence ID" value="MFC4361695.1"/>
    <property type="molecule type" value="Genomic_DNA"/>
</dbReference>
<keyword evidence="2" id="KW-0812">Transmembrane</keyword>